<accession>A0A6C8H094</accession>
<gene>
    <name evidence="1" type="ORF">LTSEUGA_3707</name>
</gene>
<evidence type="ECO:0000313" key="1">
    <source>
        <dbReference type="EMBL" id="EHC89316.1"/>
    </source>
</evidence>
<dbReference type="AlphaFoldDB" id="A0A6C8H094"/>
<dbReference type="Proteomes" id="UP000003915">
    <property type="component" value="Unassembled WGS sequence"/>
</dbReference>
<dbReference type="EMBL" id="AFCV01000945">
    <property type="protein sequence ID" value="EHC89316.1"/>
    <property type="molecule type" value="Genomic_DNA"/>
</dbReference>
<reference evidence="1 2" key="1">
    <citation type="journal article" date="2011" name="BMC Genomics">
        <title>Genome sequencing reveals diversification of virulence factor content and possible host adaptation in distinct subpopulations of Salmonella enterica.</title>
        <authorList>
            <person name="den Bakker H.C."/>
            <person name="Moreno Switt A.I."/>
            <person name="Govoni G."/>
            <person name="Cummings C.A."/>
            <person name="Ranieri M.L."/>
            <person name="Degoricija L."/>
            <person name="Hoelzer K."/>
            <person name="Rodriguez-Rivera L.D."/>
            <person name="Brown S."/>
            <person name="Bolchacova E."/>
            <person name="Furtado M.R."/>
            <person name="Wiedmann M."/>
        </authorList>
    </citation>
    <scope>NUCLEOTIDE SEQUENCE [LARGE SCALE GENOMIC DNA]</scope>
    <source>
        <strain evidence="1 2">R8-3404</strain>
    </source>
</reference>
<proteinExistence type="predicted"/>
<organism evidence="1 2">
    <name type="scientific">Salmonella enterica subsp. enterica serovar Uganda str. R8-3404</name>
    <dbReference type="NCBI Taxonomy" id="913083"/>
    <lineage>
        <taxon>Bacteria</taxon>
        <taxon>Pseudomonadati</taxon>
        <taxon>Pseudomonadota</taxon>
        <taxon>Gammaproteobacteria</taxon>
        <taxon>Enterobacterales</taxon>
        <taxon>Enterobacteriaceae</taxon>
        <taxon>Salmonella</taxon>
    </lineage>
</organism>
<feature type="non-terminal residue" evidence="1">
    <location>
        <position position="1"/>
    </location>
</feature>
<protein>
    <submittedName>
        <fullName evidence="1">Uncharacterized protein</fullName>
    </submittedName>
</protein>
<evidence type="ECO:0000313" key="2">
    <source>
        <dbReference type="Proteomes" id="UP000003915"/>
    </source>
</evidence>
<sequence>DPAVDVTQAGLRPSSLSFFFLPRLRRCLSGAGVFAGAGAGQHRYDALHSLWRLSVCLSC</sequence>
<name>A0A6C8H094_SALET</name>
<comment type="caution">
    <text evidence="1">The sequence shown here is derived from an EMBL/GenBank/DDBJ whole genome shotgun (WGS) entry which is preliminary data.</text>
</comment>